<dbReference type="EMBL" id="AVOT02023848">
    <property type="protein sequence ID" value="MBW0514149.1"/>
    <property type="molecule type" value="Genomic_DNA"/>
</dbReference>
<name>A0A9Q3HT27_9BASI</name>
<comment type="caution">
    <text evidence="1">The sequence shown here is derived from an EMBL/GenBank/DDBJ whole genome shotgun (WGS) entry which is preliminary data.</text>
</comment>
<proteinExistence type="predicted"/>
<sequence length="110" mass="12419">MEGILSHHFCTRWGFQDTNRVANPKRALSNNNQVQHWKRQKFQEGEESVEAMWAMDSEYSNEESNGDDDVVLGGGESGGVFDCHLRTRFRKNLAGEVLPANIQPLPNTAN</sequence>
<protein>
    <submittedName>
        <fullName evidence="1">Uncharacterized protein</fullName>
    </submittedName>
</protein>
<dbReference type="Proteomes" id="UP000765509">
    <property type="component" value="Unassembled WGS sequence"/>
</dbReference>
<accession>A0A9Q3HT27</accession>
<reference evidence="1" key="1">
    <citation type="submission" date="2021-03" db="EMBL/GenBank/DDBJ databases">
        <title>Draft genome sequence of rust myrtle Austropuccinia psidii MF-1, a brazilian biotype.</title>
        <authorList>
            <person name="Quecine M.C."/>
            <person name="Pachon D.M.R."/>
            <person name="Bonatelli M.L."/>
            <person name="Correr F.H."/>
            <person name="Franceschini L.M."/>
            <person name="Leite T.F."/>
            <person name="Margarido G.R.A."/>
            <person name="Almeida C.A."/>
            <person name="Ferrarezi J.A."/>
            <person name="Labate C.A."/>
        </authorList>
    </citation>
    <scope>NUCLEOTIDE SEQUENCE</scope>
    <source>
        <strain evidence="1">MF-1</strain>
    </source>
</reference>
<gene>
    <name evidence="1" type="ORF">O181_053864</name>
</gene>
<evidence type="ECO:0000313" key="1">
    <source>
        <dbReference type="EMBL" id="MBW0514149.1"/>
    </source>
</evidence>
<dbReference type="AlphaFoldDB" id="A0A9Q3HT27"/>
<organism evidence="1 2">
    <name type="scientific">Austropuccinia psidii MF-1</name>
    <dbReference type="NCBI Taxonomy" id="1389203"/>
    <lineage>
        <taxon>Eukaryota</taxon>
        <taxon>Fungi</taxon>
        <taxon>Dikarya</taxon>
        <taxon>Basidiomycota</taxon>
        <taxon>Pucciniomycotina</taxon>
        <taxon>Pucciniomycetes</taxon>
        <taxon>Pucciniales</taxon>
        <taxon>Sphaerophragmiaceae</taxon>
        <taxon>Austropuccinia</taxon>
    </lineage>
</organism>
<keyword evidence="2" id="KW-1185">Reference proteome</keyword>
<evidence type="ECO:0000313" key="2">
    <source>
        <dbReference type="Proteomes" id="UP000765509"/>
    </source>
</evidence>